<organism evidence="1">
    <name type="scientific">Amphimedon queenslandica</name>
    <name type="common">Sponge</name>
    <dbReference type="NCBI Taxonomy" id="400682"/>
    <lineage>
        <taxon>Eukaryota</taxon>
        <taxon>Metazoa</taxon>
        <taxon>Porifera</taxon>
        <taxon>Demospongiae</taxon>
        <taxon>Heteroscleromorpha</taxon>
        <taxon>Haplosclerida</taxon>
        <taxon>Niphatidae</taxon>
        <taxon>Amphimedon</taxon>
    </lineage>
</organism>
<dbReference type="InParanoid" id="A0A1X7UEC3"/>
<accession>A0A1X7UEC3</accession>
<evidence type="ECO:0008006" key="2">
    <source>
        <dbReference type="Google" id="ProtNLM"/>
    </source>
</evidence>
<dbReference type="PANTHER" id="PTHR11439">
    <property type="entry name" value="GAG-POL-RELATED RETROTRANSPOSON"/>
    <property type="match status" value="1"/>
</dbReference>
<evidence type="ECO:0000313" key="1">
    <source>
        <dbReference type="EnsemblMetazoa" id="Aqu2.1.25841_001"/>
    </source>
</evidence>
<dbReference type="STRING" id="400682.A0A1X7UEC3"/>
<dbReference type="eggNOG" id="KOG0017">
    <property type="taxonomic scope" value="Eukaryota"/>
</dbReference>
<dbReference type="AlphaFoldDB" id="A0A1X7UEC3"/>
<reference evidence="1" key="1">
    <citation type="submission" date="2017-05" db="UniProtKB">
        <authorList>
            <consortium name="EnsemblMetazoa"/>
        </authorList>
    </citation>
    <scope>IDENTIFICATION</scope>
</reference>
<dbReference type="EnsemblMetazoa" id="Aqu2.1.25841_001">
    <property type="protein sequence ID" value="Aqu2.1.25841_001"/>
    <property type="gene ID" value="Aqu2.1.25841"/>
</dbReference>
<protein>
    <recommendedName>
        <fullName evidence="2">Reverse transcriptase Ty1/copia-type domain-containing protein</fullName>
    </recommendedName>
</protein>
<dbReference type="OMA" id="VKWILIY"/>
<name>A0A1X7UEC3_AMPQE</name>
<sequence>MTEVKDELRSQFNVKVMGPVEYFLGVKLSKATDESTLFDSEKYQSAVGKLLASRTRPDTAFAVSNVAKYTSNPTEQHWKAVKHIFRYLAGTINYGLLYAREESLKCLGYSDSDWAGDLDV</sequence>
<dbReference type="PANTHER" id="PTHR11439:SF483">
    <property type="entry name" value="PEPTIDE SYNTHASE GLIP-LIKE, PUTATIVE (AFU_ORTHOLOGUE AFUA_3G12920)-RELATED"/>
    <property type="match status" value="1"/>
</dbReference>
<proteinExistence type="predicted"/>